<keyword evidence="2" id="KW-1185">Reference proteome</keyword>
<reference evidence="2" key="2">
    <citation type="submission" date="2015-05" db="EMBL/GenBank/DDBJ databases">
        <title>Complete genome sequence of Corynebacterium testudinoris DSM 44614, recovered from necrotic lesions in the mouth of a tortoise.</title>
        <authorList>
            <person name="Ruckert C."/>
            <person name="Albersmeier A."/>
            <person name="Winkler A."/>
            <person name="Tauch A."/>
        </authorList>
    </citation>
    <scope>NUCLEOTIDE SEQUENCE [LARGE SCALE GENOMIC DNA]</scope>
    <source>
        <strain evidence="2">DSM 44614</strain>
    </source>
</reference>
<proteinExistence type="predicted"/>
<dbReference type="KEGG" id="cted:CTEST_08090"/>
<dbReference type="InterPro" id="IPR009078">
    <property type="entry name" value="Ferritin-like_SF"/>
</dbReference>
<dbReference type="SUPFAM" id="SSF47240">
    <property type="entry name" value="Ferritin-like"/>
    <property type="match status" value="1"/>
</dbReference>
<protein>
    <recommendedName>
        <fullName evidence="3">DUF4439 domain-containing protein</fullName>
    </recommendedName>
</protein>
<name>A0A0G3HAV1_9CORY</name>
<evidence type="ECO:0000313" key="2">
    <source>
        <dbReference type="Proteomes" id="UP000035540"/>
    </source>
</evidence>
<gene>
    <name evidence="1" type="ORF">CTEST_08090</name>
</gene>
<organism evidence="1 2">
    <name type="scientific">Corynebacterium testudinoris</name>
    <dbReference type="NCBI Taxonomy" id="136857"/>
    <lineage>
        <taxon>Bacteria</taxon>
        <taxon>Bacillati</taxon>
        <taxon>Actinomycetota</taxon>
        <taxon>Actinomycetes</taxon>
        <taxon>Mycobacteriales</taxon>
        <taxon>Corynebacteriaceae</taxon>
        <taxon>Corynebacterium</taxon>
    </lineage>
</organism>
<evidence type="ECO:0008006" key="3">
    <source>
        <dbReference type="Google" id="ProtNLM"/>
    </source>
</evidence>
<dbReference type="InterPro" id="IPR012347">
    <property type="entry name" value="Ferritin-like"/>
</dbReference>
<dbReference type="Gene3D" id="1.20.1260.10">
    <property type="match status" value="1"/>
</dbReference>
<dbReference type="PROSITE" id="PS51257">
    <property type="entry name" value="PROKAR_LIPOPROTEIN"/>
    <property type="match status" value="1"/>
</dbReference>
<sequence>MSDVNHRLTLALVMSVPLLASCTVDDIAMAFGPSPNAELVKIANRAAADHRTEELAALEAEIARLCGTHADGSAPQSCAWEPEPEKAPGGDDLSVLIEGTGKAPAESRPLLVGLAVDQAIEQPAGNEFPVDVDIKADVDLVREMLEQEYAAEYAIGVANAFGDPADVDKLREAHQLRILRLQELLAPHSVVPVAEPGYELANGESLPSIKDIERNLELEWMASAVDAQTNAWRDWAVRGAASTRLSVQDS</sequence>
<accession>A0A0G3HAV1</accession>
<reference evidence="1 2" key="1">
    <citation type="journal article" date="2015" name="Genome Announc.">
        <title>Complete Genome Sequence of the Type Strain Corynebacterium testudinoris DSM 44614, Recovered from Necrotic Lesions in the Mouth of a Tortoise.</title>
        <authorList>
            <person name="Ruckert C."/>
            <person name="Kriete M."/>
            <person name="Jaenicke S."/>
            <person name="Winkler A."/>
            <person name="Tauch A."/>
        </authorList>
    </citation>
    <scope>NUCLEOTIDE SEQUENCE [LARGE SCALE GENOMIC DNA]</scope>
    <source>
        <strain evidence="1 2">DSM 44614</strain>
    </source>
</reference>
<dbReference type="Proteomes" id="UP000035540">
    <property type="component" value="Chromosome"/>
</dbReference>
<dbReference type="AlphaFoldDB" id="A0A0G3HAV1"/>
<evidence type="ECO:0000313" key="1">
    <source>
        <dbReference type="EMBL" id="AKK09048.1"/>
    </source>
</evidence>
<dbReference type="STRING" id="136857.CTEST_08090"/>
<dbReference type="PATRIC" id="fig|136857.5.peg.1608"/>
<dbReference type="EMBL" id="CP011545">
    <property type="protein sequence ID" value="AKK09048.1"/>
    <property type="molecule type" value="Genomic_DNA"/>
</dbReference>